<dbReference type="Pfam" id="PF00196">
    <property type="entry name" value="GerE"/>
    <property type="match status" value="1"/>
</dbReference>
<dbReference type="Gene3D" id="1.25.40.10">
    <property type="entry name" value="Tetratricopeptide repeat domain"/>
    <property type="match status" value="1"/>
</dbReference>
<dbReference type="Proteomes" id="UP000295626">
    <property type="component" value="Unassembled WGS sequence"/>
</dbReference>
<evidence type="ECO:0000313" key="5">
    <source>
        <dbReference type="Proteomes" id="UP000295626"/>
    </source>
</evidence>
<dbReference type="PROSITE" id="PS50043">
    <property type="entry name" value="HTH_LUXR_2"/>
    <property type="match status" value="1"/>
</dbReference>
<dbReference type="PANTHER" id="PTHR16305:SF35">
    <property type="entry name" value="TRANSCRIPTIONAL ACTIVATOR DOMAIN"/>
    <property type="match status" value="1"/>
</dbReference>
<keyword evidence="2" id="KW-0067">ATP-binding</keyword>
<gene>
    <name evidence="4" type="ORF">E1091_03025</name>
</gene>
<comment type="caution">
    <text evidence="4">The sequence shown here is derived from an EMBL/GenBank/DDBJ whole genome shotgun (WGS) entry which is preliminary data.</text>
</comment>
<dbReference type="Pfam" id="PF13191">
    <property type="entry name" value="AAA_16"/>
    <property type="match status" value="1"/>
</dbReference>
<proteinExistence type="predicted"/>
<dbReference type="InterPro" id="IPR016032">
    <property type="entry name" value="Sig_transdc_resp-reg_C-effctor"/>
</dbReference>
<dbReference type="InterPro" id="IPR027417">
    <property type="entry name" value="P-loop_NTPase"/>
</dbReference>
<dbReference type="InterPro" id="IPR000792">
    <property type="entry name" value="Tscrpt_reg_LuxR_C"/>
</dbReference>
<sequence length="974" mass="106255">MPEVRVVHVPEDSVFVGRENELNLLRRRLTEVRQGRARTVLVGGEPGVGKSRLLSEFALQARKDGAHVLSGACEEHFGDPMPYGPLLEALETFGREHGEARAAELGGPAYGKLTAFFDIGSDSMSAPHQVLLAVRRMLDDIGANAPVVLIVEDLHWADPSTLDLVRHLGQARPEGRRLLLVGSYRANPPRGEPLWQMFAGTTFLRRTERFELPAFTYQEMREFLAGGGTDRVDPRLADRCLRWSDGIPFYAEQLMAAGALEGREEDVELPPDLRSVMLARLGDLSEDALRVLRVAAVAGRAMSRRLLRTVSGLPAETLRDALQECFDRQMLVAGHEEDVYRFRHALLREAVYHETVRDTRVDLHIAMATVLAADSRLCLTEGSATAEQASHWYQAGSWPQALTYAVQAGQTAARTLAFPSAQTQFDRALHLWQQVEDPDARAGVTRPQLLAEAAEAARWSGHIDKALDLVQQAIDAPDHSGDPGRLGELHERRATYLWEAGRRAESGEVFHQAATMLADSPPSAVKARALAGVALAHLQSGHYQEGRRTADAALTMATEVEADAEKGRALNISGLALGMLGDPEGEARLRRSIEIARSVNHIEDLFRAYGNLGLVLEHTGRLRESAEVTKEGLDEARRLDLAGSRQGTILANNASAALVLLGEWEDAERIITEVTLDRPPAESLYPRLTLAEIKVGRGAFSQAHNLLASIENVEHGADPRFLGPLHAIRAELALGEGDLARAADEVSRGVVAVRGAENTLELLRLCAVGMRCAADRAATDPKGAAATGDQLARLAWHARQQSSTAEIQQLVELCAAERQRIRGEDTAQAWKRVALGWAELDRPYPTAYARWRQAAAMAAVGDRAGAKEPARDAYLAAKTLGAGPLRDRVAALASKLGLSLAERPLPAQRPHNLTLAEYDTLRLLYEGNDTTRIANARGVAQRTVETQLGRVYAKLRVHSAVEAVALARRGGLFD</sequence>
<evidence type="ECO:0000256" key="2">
    <source>
        <dbReference type="ARBA" id="ARBA00022840"/>
    </source>
</evidence>
<feature type="domain" description="HTH luxR-type" evidence="3">
    <location>
        <begin position="906"/>
        <end position="971"/>
    </location>
</feature>
<dbReference type="SUPFAM" id="SSF46894">
    <property type="entry name" value="C-terminal effector domain of the bipartite response regulators"/>
    <property type="match status" value="1"/>
</dbReference>
<keyword evidence="5" id="KW-1185">Reference proteome</keyword>
<evidence type="ECO:0000259" key="3">
    <source>
        <dbReference type="PROSITE" id="PS50043"/>
    </source>
</evidence>
<organism evidence="4 5">
    <name type="scientific">Micromonospora fluostatini</name>
    <dbReference type="NCBI Taxonomy" id="1629071"/>
    <lineage>
        <taxon>Bacteria</taxon>
        <taxon>Bacillati</taxon>
        <taxon>Actinomycetota</taxon>
        <taxon>Actinomycetes</taxon>
        <taxon>Micromonosporales</taxon>
        <taxon>Micromonosporaceae</taxon>
        <taxon>Micromonospora</taxon>
    </lineage>
</organism>
<dbReference type="InterPro" id="IPR041664">
    <property type="entry name" value="AAA_16"/>
</dbReference>
<dbReference type="InterPro" id="IPR011990">
    <property type="entry name" value="TPR-like_helical_dom_sf"/>
</dbReference>
<keyword evidence="1" id="KW-0547">Nucleotide-binding</keyword>
<dbReference type="Gene3D" id="1.10.10.10">
    <property type="entry name" value="Winged helix-like DNA-binding domain superfamily/Winged helix DNA-binding domain"/>
    <property type="match status" value="1"/>
</dbReference>
<reference evidence="4 5" key="1">
    <citation type="submission" date="2019-02" db="EMBL/GenBank/DDBJ databases">
        <title>Draft genome sequences of novel Actinobacteria.</title>
        <authorList>
            <person name="Sahin N."/>
            <person name="Ay H."/>
            <person name="Saygin H."/>
        </authorList>
    </citation>
    <scope>NUCLEOTIDE SEQUENCE [LARGE SCALE GENOMIC DNA]</scope>
    <source>
        <strain evidence="4 5">JCM 30529</strain>
    </source>
</reference>
<dbReference type="PANTHER" id="PTHR16305">
    <property type="entry name" value="TESTICULAR SOLUBLE ADENYLYL CYCLASE"/>
    <property type="match status" value="1"/>
</dbReference>
<dbReference type="CDD" id="cd06170">
    <property type="entry name" value="LuxR_C_like"/>
    <property type="match status" value="1"/>
</dbReference>
<dbReference type="SUPFAM" id="SSF52540">
    <property type="entry name" value="P-loop containing nucleoside triphosphate hydrolases"/>
    <property type="match status" value="1"/>
</dbReference>
<accession>A0ABY2DN48</accession>
<protein>
    <recommendedName>
        <fullName evidence="3">HTH luxR-type domain-containing protein</fullName>
    </recommendedName>
</protein>
<dbReference type="SUPFAM" id="SSF48452">
    <property type="entry name" value="TPR-like"/>
    <property type="match status" value="1"/>
</dbReference>
<dbReference type="InterPro" id="IPR036388">
    <property type="entry name" value="WH-like_DNA-bd_sf"/>
</dbReference>
<evidence type="ECO:0000256" key="1">
    <source>
        <dbReference type="ARBA" id="ARBA00022741"/>
    </source>
</evidence>
<dbReference type="EMBL" id="SMKE01000054">
    <property type="protein sequence ID" value="TDC01351.1"/>
    <property type="molecule type" value="Genomic_DNA"/>
</dbReference>
<dbReference type="SMART" id="SM00421">
    <property type="entry name" value="HTH_LUXR"/>
    <property type="match status" value="1"/>
</dbReference>
<dbReference type="Gene3D" id="3.40.50.300">
    <property type="entry name" value="P-loop containing nucleotide triphosphate hydrolases"/>
    <property type="match status" value="1"/>
</dbReference>
<name>A0ABY2DN48_9ACTN</name>
<evidence type="ECO:0000313" key="4">
    <source>
        <dbReference type="EMBL" id="TDC01351.1"/>
    </source>
</evidence>